<dbReference type="KEGG" id="mby:MSBRM_0833"/>
<feature type="region of interest" description="Disordered" evidence="1">
    <location>
        <begin position="236"/>
        <end position="255"/>
    </location>
</feature>
<evidence type="ECO:0000313" key="4">
    <source>
        <dbReference type="Proteomes" id="UP000033033"/>
    </source>
</evidence>
<keyword evidence="4" id="KW-1185">Reference proteome</keyword>
<dbReference type="STRING" id="1434108.MSBRM_0833"/>
<dbReference type="HOGENOM" id="CLU_039294_2_0_2"/>
<feature type="domain" description="Transposase IS66 central" evidence="2">
    <location>
        <begin position="35"/>
        <end position="314"/>
    </location>
</feature>
<dbReference type="InterPro" id="IPR004291">
    <property type="entry name" value="Transposase_IS66_central"/>
</dbReference>
<organism evidence="3 4">
    <name type="scientific">Methanosarcina barkeri MS</name>
    <dbReference type="NCBI Taxonomy" id="1434108"/>
    <lineage>
        <taxon>Archaea</taxon>
        <taxon>Methanobacteriati</taxon>
        <taxon>Methanobacteriota</taxon>
        <taxon>Stenosarchaea group</taxon>
        <taxon>Methanomicrobia</taxon>
        <taxon>Methanosarcinales</taxon>
        <taxon>Methanosarcinaceae</taxon>
        <taxon>Methanosarcina</taxon>
    </lineage>
</organism>
<gene>
    <name evidence="3" type="ORF">MSBRM_0833</name>
</gene>
<dbReference type="PANTHER" id="PTHR33678">
    <property type="entry name" value="BLL1576 PROTEIN"/>
    <property type="match status" value="1"/>
</dbReference>
<name>A0A0E3LMY5_METBA</name>
<sequence length="348" mass="40389">MQIIYTEHRCEIKKCPHCGKVNKGSFPESIKFPIQYGPRLLASMLYLRNYQLLPYERTCDLVEDFYGIRISPATIRRAEKECFQNLEPFEKAAMEHLLTSHSAHCDETGMRVLGTKWWLHVVSNNLWTYYFPHPKRGTEAMDALGFLPQYKGVAVHDGYSSYNKYGCEHALCNAHLKRELTGIEESFEQQWAKKINELLSEMKKYTDECREMEIPIDPEKVREFEQIYDAIIQEGIIENPPPDPSKDQVKKRGRTAQTKAKNLLDRFIVHKEQIKKFLNNLRVAFDNNQAERDIRMMKLQQKISGTFRSIEGAVAFCRIRAYISSIKKNEMNVMDAILTALKGAPLLA</sequence>
<dbReference type="Pfam" id="PF03050">
    <property type="entry name" value="DDE_Tnp_IS66"/>
    <property type="match status" value="1"/>
</dbReference>
<dbReference type="InterPro" id="IPR052344">
    <property type="entry name" value="Transposase-related"/>
</dbReference>
<dbReference type="PATRIC" id="fig|1434108.4.peg.1005"/>
<dbReference type="EMBL" id="CP009528">
    <property type="protein sequence ID" value="AKB53831.1"/>
    <property type="molecule type" value="Genomic_DNA"/>
</dbReference>
<dbReference type="Proteomes" id="UP000033033">
    <property type="component" value="Chromosome"/>
</dbReference>
<accession>A0A0E3LMY5</accession>
<reference evidence="3 4" key="1">
    <citation type="submission" date="2014-07" db="EMBL/GenBank/DDBJ databases">
        <title>Methanogenic archaea and the global carbon cycle.</title>
        <authorList>
            <person name="Henriksen J.R."/>
            <person name="Luke J."/>
            <person name="Reinhart S."/>
            <person name="Benedict M.N."/>
            <person name="Youngblut N.D."/>
            <person name="Metcalf M.E."/>
            <person name="Whitaker R.J."/>
            <person name="Metcalf W.W."/>
        </authorList>
    </citation>
    <scope>NUCLEOTIDE SEQUENCE [LARGE SCALE GENOMIC DNA]</scope>
    <source>
        <strain evidence="3 4">MS</strain>
    </source>
</reference>
<proteinExistence type="predicted"/>
<dbReference type="NCBIfam" id="NF033517">
    <property type="entry name" value="transpos_IS66"/>
    <property type="match status" value="1"/>
</dbReference>
<evidence type="ECO:0000313" key="3">
    <source>
        <dbReference type="EMBL" id="AKB53831.1"/>
    </source>
</evidence>
<dbReference type="AlphaFoldDB" id="A0A0E3LMY5"/>
<evidence type="ECO:0000256" key="1">
    <source>
        <dbReference type="SAM" id="MobiDB-lite"/>
    </source>
</evidence>
<evidence type="ECO:0000259" key="2">
    <source>
        <dbReference type="Pfam" id="PF03050"/>
    </source>
</evidence>
<dbReference type="PANTHER" id="PTHR33678:SF1">
    <property type="entry name" value="BLL1576 PROTEIN"/>
    <property type="match status" value="1"/>
</dbReference>
<protein>
    <submittedName>
        <fullName evidence="3">Mobile element protein</fullName>
    </submittedName>
</protein>